<feature type="site" description="Interaction with substrate tRNA" evidence="11">
    <location>
        <position position="99"/>
    </location>
</feature>
<sequence>MKQLAIIGPTASGKSDLAIKIAQKIDAYILSIDSLSIYKEIDIVSAKPSKEELSLIKHFGIDELYPNEYFSVEILIQIYQDVVKRCQQNDKNLVIVGGTSFYLKSLLDGLSQLPEISKEIKNSVEQKLKNLQECYDLLNHIDPEYMKNIAQTDRYRIEKALLIYEASKLSPSEWFRQNPPKPIIENLEIFNIDVDREVLRERINKRTSKMAEMGLIDEVAYLEQKYTREPNAMSAIGIVEVLDYLDGKVTKEEMIQLITIHTAQLAKRQQTFNRTQFENITSAKLEDLEDIILHKVLSKQRDDDRG</sequence>
<evidence type="ECO:0000313" key="16">
    <source>
        <dbReference type="Proteomes" id="UP000593910"/>
    </source>
</evidence>
<comment type="cofactor">
    <cofactor evidence="1 11">
        <name>Mg(2+)</name>
        <dbReference type="ChEBI" id="CHEBI:18420"/>
    </cofactor>
</comment>
<feature type="binding site" evidence="11">
    <location>
        <begin position="10"/>
        <end position="15"/>
    </location>
    <ligand>
        <name>substrate</name>
    </ligand>
</feature>
<keyword evidence="7 11" id="KW-0547">Nucleotide-binding</keyword>
<dbReference type="HAMAP" id="MF_00185">
    <property type="entry name" value="IPP_trans"/>
    <property type="match status" value="1"/>
</dbReference>
<dbReference type="GO" id="GO:0006400">
    <property type="term" value="P:tRNA modification"/>
    <property type="evidence" value="ECO:0007669"/>
    <property type="project" value="TreeGrafter"/>
</dbReference>
<gene>
    <name evidence="11 15" type="primary">miaA</name>
    <name evidence="15" type="ORF">FJR03_01730</name>
</gene>
<evidence type="ECO:0000256" key="11">
    <source>
        <dbReference type="HAMAP-Rule" id="MF_00185"/>
    </source>
</evidence>
<accession>A0A7M1AVB8</accession>
<dbReference type="NCBIfam" id="TIGR00174">
    <property type="entry name" value="miaA"/>
    <property type="match status" value="1"/>
</dbReference>
<dbReference type="PANTHER" id="PTHR11088:SF60">
    <property type="entry name" value="TRNA DIMETHYLALLYLTRANSFERASE"/>
    <property type="match status" value="1"/>
</dbReference>
<dbReference type="GO" id="GO:0052381">
    <property type="term" value="F:tRNA dimethylallyltransferase activity"/>
    <property type="evidence" value="ECO:0007669"/>
    <property type="project" value="UniProtKB-UniRule"/>
</dbReference>
<keyword evidence="16" id="KW-1185">Reference proteome</keyword>
<evidence type="ECO:0000256" key="10">
    <source>
        <dbReference type="ARBA" id="ARBA00049563"/>
    </source>
</evidence>
<protein>
    <recommendedName>
        <fullName evidence="11">tRNA dimethylallyltransferase</fullName>
        <ecNumber evidence="11">2.5.1.75</ecNumber>
    </recommendedName>
    <alternativeName>
        <fullName evidence="11">Dimethylallyl diphosphate:tRNA dimethylallyltransferase</fullName>
        <shortName evidence="11">DMAPP:tRNA dimethylallyltransferase</shortName>
        <shortName evidence="11">DMATase</shortName>
    </alternativeName>
    <alternativeName>
        <fullName evidence="11">Isopentenyl-diphosphate:tRNA isopentenyltransferase</fullName>
        <shortName evidence="11">IPP transferase</shortName>
        <shortName evidence="11">IPPT</shortName>
        <shortName evidence="11">IPTase</shortName>
    </alternativeName>
</protein>
<dbReference type="GO" id="GO:0005524">
    <property type="term" value="F:ATP binding"/>
    <property type="evidence" value="ECO:0007669"/>
    <property type="project" value="UniProtKB-UniRule"/>
</dbReference>
<dbReference type="KEGG" id="smax:FJR03_01730"/>
<evidence type="ECO:0000256" key="9">
    <source>
        <dbReference type="ARBA" id="ARBA00022842"/>
    </source>
</evidence>
<evidence type="ECO:0000313" key="15">
    <source>
        <dbReference type="EMBL" id="QOP40528.1"/>
    </source>
</evidence>
<keyword evidence="5 11" id="KW-0808">Transferase</keyword>
<evidence type="ECO:0000256" key="8">
    <source>
        <dbReference type="ARBA" id="ARBA00022840"/>
    </source>
</evidence>
<evidence type="ECO:0000256" key="5">
    <source>
        <dbReference type="ARBA" id="ARBA00022679"/>
    </source>
</evidence>
<evidence type="ECO:0000256" key="1">
    <source>
        <dbReference type="ARBA" id="ARBA00001946"/>
    </source>
</evidence>
<dbReference type="Gene3D" id="1.10.20.140">
    <property type="match status" value="1"/>
</dbReference>
<comment type="subunit">
    <text evidence="4 11">Monomer.</text>
</comment>
<proteinExistence type="inferred from homology"/>
<dbReference type="InterPro" id="IPR018022">
    <property type="entry name" value="IPT"/>
</dbReference>
<comment type="function">
    <text evidence="2 11 13">Catalyzes the transfer of a dimethylallyl group onto the adenine at position 37 in tRNAs that read codons beginning with uridine, leading to the formation of N6-(dimethylallyl)adenosine (i(6)A).</text>
</comment>
<evidence type="ECO:0000256" key="4">
    <source>
        <dbReference type="ARBA" id="ARBA00011245"/>
    </source>
</evidence>
<dbReference type="InterPro" id="IPR039657">
    <property type="entry name" value="Dimethylallyltransferase"/>
</dbReference>
<keyword evidence="6 11" id="KW-0819">tRNA processing</keyword>
<comment type="similarity">
    <text evidence="3 11 14">Belongs to the IPP transferase family.</text>
</comment>
<dbReference type="EMBL" id="CP041165">
    <property type="protein sequence ID" value="QOP40528.1"/>
    <property type="molecule type" value="Genomic_DNA"/>
</dbReference>
<comment type="catalytic activity">
    <reaction evidence="10 11 12">
        <text>adenosine(37) in tRNA + dimethylallyl diphosphate = N(6)-dimethylallyladenosine(37) in tRNA + diphosphate</text>
        <dbReference type="Rhea" id="RHEA:26482"/>
        <dbReference type="Rhea" id="RHEA-COMP:10162"/>
        <dbReference type="Rhea" id="RHEA-COMP:10375"/>
        <dbReference type="ChEBI" id="CHEBI:33019"/>
        <dbReference type="ChEBI" id="CHEBI:57623"/>
        <dbReference type="ChEBI" id="CHEBI:74411"/>
        <dbReference type="ChEBI" id="CHEBI:74415"/>
        <dbReference type="EC" id="2.5.1.75"/>
    </reaction>
</comment>
<feature type="region of interest" description="Interaction with substrate tRNA" evidence="11">
    <location>
        <begin position="33"/>
        <end position="36"/>
    </location>
</feature>
<evidence type="ECO:0000256" key="13">
    <source>
        <dbReference type="RuleBase" id="RU003784"/>
    </source>
</evidence>
<evidence type="ECO:0000256" key="3">
    <source>
        <dbReference type="ARBA" id="ARBA00005842"/>
    </source>
</evidence>
<dbReference type="Pfam" id="PF01715">
    <property type="entry name" value="IPPT"/>
    <property type="match status" value="1"/>
</dbReference>
<name>A0A7M1AVB8_9BACT</name>
<dbReference type="PANTHER" id="PTHR11088">
    <property type="entry name" value="TRNA DIMETHYLALLYLTRANSFERASE"/>
    <property type="match status" value="1"/>
</dbReference>
<keyword evidence="9 11" id="KW-0460">Magnesium</keyword>
<dbReference type="Proteomes" id="UP000593910">
    <property type="component" value="Chromosome"/>
</dbReference>
<dbReference type="AlphaFoldDB" id="A0A7M1AVB8"/>
<dbReference type="RefSeq" id="WP_193113949.1">
    <property type="nucleotide sequence ID" value="NZ_CP041165.1"/>
</dbReference>
<keyword evidence="8 11" id="KW-0067">ATP-binding</keyword>
<reference evidence="15 16" key="1">
    <citation type="submission" date="2019-06" db="EMBL/GenBank/DDBJ databases">
        <title>Sulfurimonas gotlandica sp. nov., a chemoautotrophic and psychrotolerant epsilonproteobacterium isolated from a pelagic redoxcline, and an emended description of the genus Sulfurimonas.</title>
        <authorList>
            <person name="Wang S."/>
            <person name="Jiang L."/>
            <person name="Shao Z."/>
        </authorList>
    </citation>
    <scope>NUCLEOTIDE SEQUENCE [LARGE SCALE GENOMIC DNA]</scope>
    <source>
        <strain evidence="15 16">B2</strain>
    </source>
</reference>
<evidence type="ECO:0000256" key="6">
    <source>
        <dbReference type="ARBA" id="ARBA00022694"/>
    </source>
</evidence>
<organism evidence="15 16">
    <name type="scientific">Sulfurimonas marina</name>
    <dbReference type="NCBI Taxonomy" id="2590551"/>
    <lineage>
        <taxon>Bacteria</taxon>
        <taxon>Pseudomonadati</taxon>
        <taxon>Campylobacterota</taxon>
        <taxon>Epsilonproteobacteria</taxon>
        <taxon>Campylobacterales</taxon>
        <taxon>Sulfurimonadaceae</taxon>
        <taxon>Sulfurimonas</taxon>
    </lineage>
</organism>
<comment type="caution">
    <text evidence="11">Lacks conserved residue(s) required for the propagation of feature annotation.</text>
</comment>
<dbReference type="SUPFAM" id="SSF52540">
    <property type="entry name" value="P-loop containing nucleoside triphosphate hydrolases"/>
    <property type="match status" value="2"/>
</dbReference>
<dbReference type="InterPro" id="IPR027417">
    <property type="entry name" value="P-loop_NTPase"/>
</dbReference>
<dbReference type="Gene3D" id="3.40.50.300">
    <property type="entry name" value="P-loop containing nucleotide triphosphate hydrolases"/>
    <property type="match status" value="1"/>
</dbReference>
<feature type="binding site" evidence="11">
    <location>
        <begin position="8"/>
        <end position="15"/>
    </location>
    <ligand>
        <name>ATP</name>
        <dbReference type="ChEBI" id="CHEBI:30616"/>
    </ligand>
</feature>
<evidence type="ECO:0000256" key="2">
    <source>
        <dbReference type="ARBA" id="ARBA00003213"/>
    </source>
</evidence>
<evidence type="ECO:0000256" key="12">
    <source>
        <dbReference type="RuleBase" id="RU003783"/>
    </source>
</evidence>
<dbReference type="EC" id="2.5.1.75" evidence="11"/>
<evidence type="ECO:0000256" key="14">
    <source>
        <dbReference type="RuleBase" id="RU003785"/>
    </source>
</evidence>
<evidence type="ECO:0000256" key="7">
    <source>
        <dbReference type="ARBA" id="ARBA00022741"/>
    </source>
</evidence>